<dbReference type="RefSeq" id="XP_066630631.1">
    <property type="nucleotide sequence ID" value="XM_066779827.1"/>
</dbReference>
<dbReference type="PRINTS" id="PR01415">
    <property type="entry name" value="ANKYRIN"/>
</dbReference>
<gene>
    <name evidence="5" type="ORF">SLS55_008416</name>
</gene>
<dbReference type="PROSITE" id="PS50297">
    <property type="entry name" value="ANK_REP_REGION"/>
    <property type="match status" value="4"/>
</dbReference>
<dbReference type="Proteomes" id="UP001430584">
    <property type="component" value="Unassembled WGS sequence"/>
</dbReference>
<keyword evidence="2 3" id="KW-0040">ANK repeat</keyword>
<dbReference type="Pfam" id="PF12796">
    <property type="entry name" value="Ank_2"/>
    <property type="match status" value="2"/>
</dbReference>
<sequence length="1286" mass="143745">MQWLTGTTSFTYLAIVIRQLELELRELDESIEYVPITDDIPDQFPEGLSSVDFVRVLKKFMLRALSGGSKDVAAKGHVSYGLGLVKLLEPGLSLDREKGIEYMRAGALHGNGPAIFDATLMLEGTHLESNYPVRFYLTLLAFSHSNRAMQILSVRWPSLWNIIRKFIREMSFAYVQAGGEVSPGSNDFLASRFALYLRHRQPLERQLTLHESLTFGAVEEVEKALNGSILVSDWDETLPGLLHKLSFLPDAEASSFARVAYEKGARLDFFAPSESPIMEGGKGLGHLQASCSPLSSAIRRGKPTLALAIFCIHIEFDAPIPDLFRALQLSFALLYHEISEILLQLLYQNPEMCQNGPNNSTAMGVNLHQIMSVTPSSTKITDAELERRALHGGQYDSAYAKTLQVILAEGFDPTEGSIDTCPLFLAFRHDDVVGARTYVQHIQSRGLDVVARLNNPGNTSERNDITALSMCIFYGSLRCFEFLLKEYPQLLTMNDQVSDTGILQEACSDQTDTRFISLLLEAGCDVITGDRGHVTPLHAALRHMNIAAADIIASHCSDEQLRTLLGRDLTTGWSIFSYLLFFRYDCKGQQMFPPPRLIASFQWLADHAGTHFSGPRDDPCFKFIIGKARPSSRNDQILDLELFGFLLELYYNKMKSKRWESSIVHSASSNGHVEIVKLLISQGFDVDACSDATQFPPELNTAEGFTALDLISLLTARPAMPINIRQGPLHGIKEWIADMEEIKSLLAAKTKHSKASRVEKLYCYLKRVDELMLNGGIDKIHEVLRLDDTRRVKFNDFNTQLLSREPPSWPVPVPSHQNDSPTESALPPLDSQDAAEFWTRMVSGTERHQRRNNTGKKEEQVNAGFLQQNRRTARERKQRWRLPPDWDFIGFIKIKEDYGQWRTLFQDCKSGDLTFQKPELYRGEKVALSTSRSLPPALPQRTPTLRLRETEDCVIETHTSLDWHKIQKLIQPLRIFGMKTRRIPAESALDYVDDKGNTPLHIYARLGVTEGLKAFIQAISDIECENNSGLTALQVAVACNRLEVVRILLDHGAQSERLDATTGLLPLHISTLNRAPDVARLLLKAGANPDGESVEGIPVIHFCLSNCDSAEMVQVLIDGGADVNLLVGTDTPLSLAVANSREDSLKALLSAGAAMNATRDPEDDESLLHIAAQEGSMGIAEILLDHGADINRRDRSLKTPIIDAILCGQRDMIQFFCSRGVDPSVIPEFQFFRRTREDKIEQLFIHVGDGERVSPERLEEGEGDQYGGWEEWEPVTVTEAEQGTTE</sequence>
<dbReference type="InterPro" id="IPR002110">
    <property type="entry name" value="Ankyrin_rpt"/>
</dbReference>
<dbReference type="SMART" id="SM00248">
    <property type="entry name" value="ANK"/>
    <property type="match status" value="10"/>
</dbReference>
<dbReference type="GeneID" id="92012501"/>
<accession>A0ABR3CAF6</accession>
<reference evidence="5 6" key="1">
    <citation type="submission" date="2024-02" db="EMBL/GenBank/DDBJ databases">
        <title>De novo assembly and annotation of 12 fungi associated with fruit tree decline syndrome in Ontario, Canada.</title>
        <authorList>
            <person name="Sulman M."/>
            <person name="Ellouze W."/>
            <person name="Ilyukhin E."/>
        </authorList>
    </citation>
    <scope>NUCLEOTIDE SEQUENCE [LARGE SCALE GENOMIC DNA]</scope>
    <source>
        <strain evidence="5 6">FDS-637</strain>
    </source>
</reference>
<dbReference type="PROSITE" id="PS50088">
    <property type="entry name" value="ANK_REPEAT"/>
    <property type="match status" value="6"/>
</dbReference>
<feature type="repeat" description="ANK" evidence="3">
    <location>
        <begin position="1128"/>
        <end position="1160"/>
    </location>
</feature>
<dbReference type="PANTHER" id="PTHR24198">
    <property type="entry name" value="ANKYRIN REPEAT AND PROTEIN KINASE DOMAIN-CONTAINING PROTEIN"/>
    <property type="match status" value="1"/>
</dbReference>
<name>A0ABR3CAF6_9PEZI</name>
<evidence type="ECO:0000256" key="4">
    <source>
        <dbReference type="SAM" id="MobiDB-lite"/>
    </source>
</evidence>
<dbReference type="EMBL" id="JAJVCZ030000008">
    <property type="protein sequence ID" value="KAL0257602.1"/>
    <property type="molecule type" value="Genomic_DNA"/>
</dbReference>
<feature type="repeat" description="ANK" evidence="3">
    <location>
        <begin position="659"/>
        <end position="691"/>
    </location>
</feature>
<feature type="repeat" description="ANK" evidence="3">
    <location>
        <begin position="1028"/>
        <end position="1060"/>
    </location>
</feature>
<dbReference type="Gene3D" id="1.25.40.20">
    <property type="entry name" value="Ankyrin repeat-containing domain"/>
    <property type="match status" value="3"/>
</dbReference>
<evidence type="ECO:0000256" key="1">
    <source>
        <dbReference type="ARBA" id="ARBA00022737"/>
    </source>
</evidence>
<feature type="repeat" description="ANK" evidence="3">
    <location>
        <begin position="995"/>
        <end position="1027"/>
    </location>
</feature>
<organism evidence="5 6">
    <name type="scientific">Diplodia seriata</name>
    <dbReference type="NCBI Taxonomy" id="420778"/>
    <lineage>
        <taxon>Eukaryota</taxon>
        <taxon>Fungi</taxon>
        <taxon>Dikarya</taxon>
        <taxon>Ascomycota</taxon>
        <taxon>Pezizomycotina</taxon>
        <taxon>Dothideomycetes</taxon>
        <taxon>Dothideomycetes incertae sedis</taxon>
        <taxon>Botryosphaeriales</taxon>
        <taxon>Botryosphaeriaceae</taxon>
        <taxon>Diplodia</taxon>
    </lineage>
</organism>
<dbReference type="InterPro" id="IPR036770">
    <property type="entry name" value="Ankyrin_rpt-contain_sf"/>
</dbReference>
<evidence type="ECO:0008006" key="7">
    <source>
        <dbReference type="Google" id="ProtNLM"/>
    </source>
</evidence>
<keyword evidence="1" id="KW-0677">Repeat</keyword>
<keyword evidence="6" id="KW-1185">Reference proteome</keyword>
<feature type="repeat" description="ANK" evidence="3">
    <location>
        <begin position="1163"/>
        <end position="1195"/>
    </location>
</feature>
<dbReference type="Pfam" id="PF00023">
    <property type="entry name" value="Ank"/>
    <property type="match status" value="1"/>
</dbReference>
<evidence type="ECO:0000313" key="5">
    <source>
        <dbReference type="EMBL" id="KAL0257602.1"/>
    </source>
</evidence>
<dbReference type="PANTHER" id="PTHR24198:SF165">
    <property type="entry name" value="ANKYRIN REPEAT-CONTAINING PROTEIN-RELATED"/>
    <property type="match status" value="1"/>
</dbReference>
<evidence type="ECO:0000313" key="6">
    <source>
        <dbReference type="Proteomes" id="UP001430584"/>
    </source>
</evidence>
<proteinExistence type="predicted"/>
<evidence type="ECO:0000256" key="3">
    <source>
        <dbReference type="PROSITE-ProRule" id="PRU00023"/>
    </source>
</evidence>
<protein>
    <recommendedName>
        <fullName evidence="7">Ankyrin</fullName>
    </recommendedName>
</protein>
<feature type="repeat" description="ANK" evidence="3">
    <location>
        <begin position="1062"/>
        <end position="1094"/>
    </location>
</feature>
<evidence type="ECO:0000256" key="2">
    <source>
        <dbReference type="ARBA" id="ARBA00023043"/>
    </source>
</evidence>
<comment type="caution">
    <text evidence="5">The sequence shown here is derived from an EMBL/GenBank/DDBJ whole genome shotgun (WGS) entry which is preliminary data.</text>
</comment>
<dbReference type="SUPFAM" id="SSF48403">
    <property type="entry name" value="Ankyrin repeat"/>
    <property type="match status" value="2"/>
</dbReference>
<feature type="region of interest" description="Disordered" evidence="4">
    <location>
        <begin position="805"/>
        <end position="829"/>
    </location>
</feature>